<dbReference type="OrthoDB" id="2013034at2759"/>
<accession>A0A2U1LST5</accession>
<dbReference type="Pfam" id="PF22650">
    <property type="entry name" value="At5g48480-like_C"/>
    <property type="match status" value="1"/>
</dbReference>
<evidence type="ECO:0000313" key="3">
    <source>
        <dbReference type="Proteomes" id="UP000245207"/>
    </source>
</evidence>
<keyword evidence="3" id="KW-1185">Reference proteome</keyword>
<dbReference type="InterPro" id="IPR037523">
    <property type="entry name" value="VOC_core"/>
</dbReference>
<dbReference type="InterPro" id="IPR054575">
    <property type="entry name" value="At5g48480-like_C"/>
</dbReference>
<proteinExistence type="predicted"/>
<feature type="domain" description="VOC" evidence="1">
    <location>
        <begin position="18"/>
        <end position="148"/>
    </location>
</feature>
<protein>
    <recommendedName>
        <fullName evidence="1">VOC domain-containing protein</fullName>
    </recommendedName>
</protein>
<dbReference type="PROSITE" id="PS51819">
    <property type="entry name" value="VOC"/>
    <property type="match status" value="1"/>
</dbReference>
<dbReference type="SUPFAM" id="SSF54593">
    <property type="entry name" value="Glyoxalase/Bleomycin resistance protein/Dihydroxybiphenyl dioxygenase"/>
    <property type="match status" value="1"/>
</dbReference>
<dbReference type="InterPro" id="IPR029068">
    <property type="entry name" value="Glyas_Bleomycin-R_OHBP_Dase"/>
</dbReference>
<dbReference type="Gene3D" id="3.10.180.10">
    <property type="entry name" value="2,3-Dihydroxybiphenyl 1,2-Dioxygenase, domain 1"/>
    <property type="match status" value="1"/>
</dbReference>
<dbReference type="PANTHER" id="PTHR34109:SF1">
    <property type="entry name" value="VOC DOMAIN-CONTAINING PROTEIN"/>
    <property type="match status" value="1"/>
</dbReference>
<comment type="caution">
    <text evidence="2">The sequence shown here is derived from an EMBL/GenBank/DDBJ whole genome shotgun (WGS) entry which is preliminary data.</text>
</comment>
<dbReference type="Proteomes" id="UP000245207">
    <property type="component" value="Unassembled WGS sequence"/>
</dbReference>
<dbReference type="EMBL" id="PKPP01007929">
    <property type="protein sequence ID" value="PWA52047.1"/>
    <property type="molecule type" value="Genomic_DNA"/>
</dbReference>
<organism evidence="2 3">
    <name type="scientific">Artemisia annua</name>
    <name type="common">Sweet wormwood</name>
    <dbReference type="NCBI Taxonomy" id="35608"/>
    <lineage>
        <taxon>Eukaryota</taxon>
        <taxon>Viridiplantae</taxon>
        <taxon>Streptophyta</taxon>
        <taxon>Embryophyta</taxon>
        <taxon>Tracheophyta</taxon>
        <taxon>Spermatophyta</taxon>
        <taxon>Magnoliopsida</taxon>
        <taxon>eudicotyledons</taxon>
        <taxon>Gunneridae</taxon>
        <taxon>Pentapetalae</taxon>
        <taxon>asterids</taxon>
        <taxon>campanulids</taxon>
        <taxon>Asterales</taxon>
        <taxon>Asteraceae</taxon>
        <taxon>Asteroideae</taxon>
        <taxon>Anthemideae</taxon>
        <taxon>Artemisiinae</taxon>
        <taxon>Artemisia</taxon>
    </lineage>
</organism>
<dbReference type="PANTHER" id="PTHR34109">
    <property type="entry name" value="BNAUNNG04460D PROTEIN-RELATED"/>
    <property type="match status" value="1"/>
</dbReference>
<dbReference type="AlphaFoldDB" id="A0A2U1LST5"/>
<sequence>MATTTTPTETKTITFTATKPQLFVESSKVDDAVSFYKNAFGAEEVTRVNHPKRKADQDAPLVVSAEVKIGSLTVIVSDIVDATAKEIGTGIVFWLETEDIEAAVEKAVKAGAVAEGELTEGEGACDAAAGRVGKVKDPYGIVWVICTPAKKTADVEA</sequence>
<gene>
    <name evidence="2" type="ORF">CTI12_AA458580</name>
</gene>
<name>A0A2U1LST5_ARTAN</name>
<evidence type="ECO:0000259" key="1">
    <source>
        <dbReference type="PROSITE" id="PS51819"/>
    </source>
</evidence>
<evidence type="ECO:0000313" key="2">
    <source>
        <dbReference type="EMBL" id="PWA52047.1"/>
    </source>
</evidence>
<reference evidence="2 3" key="1">
    <citation type="journal article" date="2018" name="Mol. Plant">
        <title>The genome of Artemisia annua provides insight into the evolution of Asteraceae family and artemisinin biosynthesis.</title>
        <authorList>
            <person name="Shen Q."/>
            <person name="Zhang L."/>
            <person name="Liao Z."/>
            <person name="Wang S."/>
            <person name="Yan T."/>
            <person name="Shi P."/>
            <person name="Liu M."/>
            <person name="Fu X."/>
            <person name="Pan Q."/>
            <person name="Wang Y."/>
            <person name="Lv Z."/>
            <person name="Lu X."/>
            <person name="Zhang F."/>
            <person name="Jiang W."/>
            <person name="Ma Y."/>
            <person name="Chen M."/>
            <person name="Hao X."/>
            <person name="Li L."/>
            <person name="Tang Y."/>
            <person name="Lv G."/>
            <person name="Zhou Y."/>
            <person name="Sun X."/>
            <person name="Brodelius P.E."/>
            <person name="Rose J.K.C."/>
            <person name="Tang K."/>
        </authorList>
    </citation>
    <scope>NUCLEOTIDE SEQUENCE [LARGE SCALE GENOMIC DNA]</scope>
    <source>
        <strain evidence="3">cv. Huhao1</strain>
        <tissue evidence="2">Leaf</tissue>
    </source>
</reference>
<dbReference type="CDD" id="cd07246">
    <property type="entry name" value="VOC_like"/>
    <property type="match status" value="1"/>
</dbReference>
<dbReference type="InterPro" id="IPR054576">
    <property type="entry name" value="At5g48480-like_N"/>
</dbReference>
<dbReference type="Pfam" id="PF22656">
    <property type="entry name" value="At5g48480-like_N"/>
    <property type="match status" value="1"/>
</dbReference>